<organism evidence="6 7">
    <name type="scientific">Olivibacter domesticus</name>
    <name type="common">Pseudosphingobacterium domesticum</name>
    <dbReference type="NCBI Taxonomy" id="407022"/>
    <lineage>
        <taxon>Bacteria</taxon>
        <taxon>Pseudomonadati</taxon>
        <taxon>Bacteroidota</taxon>
        <taxon>Sphingobacteriia</taxon>
        <taxon>Sphingobacteriales</taxon>
        <taxon>Sphingobacteriaceae</taxon>
        <taxon>Olivibacter</taxon>
    </lineage>
</organism>
<dbReference type="GO" id="GO:0003755">
    <property type="term" value="F:peptidyl-prolyl cis-trans isomerase activity"/>
    <property type="evidence" value="ECO:0007669"/>
    <property type="project" value="UniProtKB-UniRule"/>
</dbReference>
<feature type="domain" description="PPIase FKBP-type" evidence="5">
    <location>
        <begin position="82"/>
        <end position="183"/>
    </location>
</feature>
<keyword evidence="3 4" id="KW-0413">Isomerase</keyword>
<dbReference type="InterPro" id="IPR046357">
    <property type="entry name" value="PPIase_dom_sf"/>
</dbReference>
<evidence type="ECO:0000256" key="3">
    <source>
        <dbReference type="PROSITE-ProRule" id="PRU00277"/>
    </source>
</evidence>
<evidence type="ECO:0000313" key="7">
    <source>
        <dbReference type="Proteomes" id="UP000199421"/>
    </source>
</evidence>
<comment type="similarity">
    <text evidence="4">Belongs to the FKBP-type PPIase family.</text>
</comment>
<dbReference type="SUPFAM" id="SSF54534">
    <property type="entry name" value="FKBP-like"/>
    <property type="match status" value="1"/>
</dbReference>
<dbReference type="STRING" id="407022.SAMN05661044_04134"/>
<dbReference type="AlphaFoldDB" id="A0A1H7VDZ1"/>
<protein>
    <recommendedName>
        <fullName evidence="4">Peptidyl-prolyl cis-trans isomerase</fullName>
        <ecNumber evidence="4">5.2.1.8</ecNumber>
    </recommendedName>
</protein>
<dbReference type="EC" id="5.2.1.8" evidence="4"/>
<proteinExistence type="inferred from homology"/>
<gene>
    <name evidence="6" type="ORF">SAMN05661044_04134</name>
</gene>
<reference evidence="7" key="1">
    <citation type="submission" date="2016-10" db="EMBL/GenBank/DDBJ databases">
        <authorList>
            <person name="Varghese N."/>
            <person name="Submissions S."/>
        </authorList>
    </citation>
    <scope>NUCLEOTIDE SEQUENCE [LARGE SCALE GENOMIC DNA]</scope>
    <source>
        <strain evidence="7">DSM 18733</strain>
    </source>
</reference>
<dbReference type="Pfam" id="PF00254">
    <property type="entry name" value="FKBP_C"/>
    <property type="match status" value="1"/>
</dbReference>
<accession>A0A1H7VDZ1</accession>
<dbReference type="InterPro" id="IPR001179">
    <property type="entry name" value="PPIase_FKBP_dom"/>
</dbReference>
<dbReference type="PROSITE" id="PS50059">
    <property type="entry name" value="FKBP_PPIASE"/>
    <property type="match status" value="1"/>
</dbReference>
<evidence type="ECO:0000256" key="1">
    <source>
        <dbReference type="ARBA" id="ARBA00000971"/>
    </source>
</evidence>
<comment type="catalytic activity">
    <reaction evidence="1 3 4">
        <text>[protein]-peptidylproline (omega=180) = [protein]-peptidylproline (omega=0)</text>
        <dbReference type="Rhea" id="RHEA:16237"/>
        <dbReference type="Rhea" id="RHEA-COMP:10747"/>
        <dbReference type="Rhea" id="RHEA-COMP:10748"/>
        <dbReference type="ChEBI" id="CHEBI:83833"/>
        <dbReference type="ChEBI" id="CHEBI:83834"/>
        <dbReference type="EC" id="5.2.1.8"/>
    </reaction>
</comment>
<sequence length="189" mass="21057">MTLIIGLIVTSCDKDEPGVYDYQAVLEREAPLLSAYITAQGLSDSAKFHQETGIWYVLKDSGDMAVNYLDSASTSDKLPIKNMLVQVRYTGRLLDSTVFEQNVALDSIPYVSLLPSETEPGQSEAWKVAFYPKLVGGFFEEGLRKGAKIRIITPSIFGYQNRSHGIIKENSPLDYELEVLDIKEPVKTD</sequence>
<keyword evidence="2 3" id="KW-0697">Rotamase</keyword>
<name>A0A1H7VDZ1_OLID1</name>
<evidence type="ECO:0000256" key="4">
    <source>
        <dbReference type="RuleBase" id="RU003915"/>
    </source>
</evidence>
<evidence type="ECO:0000256" key="2">
    <source>
        <dbReference type="ARBA" id="ARBA00023110"/>
    </source>
</evidence>
<evidence type="ECO:0000259" key="5">
    <source>
        <dbReference type="PROSITE" id="PS50059"/>
    </source>
</evidence>
<evidence type="ECO:0000313" key="6">
    <source>
        <dbReference type="EMBL" id="SEM07274.1"/>
    </source>
</evidence>
<dbReference type="Gene3D" id="3.10.50.40">
    <property type="match status" value="1"/>
</dbReference>
<dbReference type="Proteomes" id="UP000199421">
    <property type="component" value="Unassembled WGS sequence"/>
</dbReference>
<dbReference type="EMBL" id="FOAF01000007">
    <property type="protein sequence ID" value="SEM07274.1"/>
    <property type="molecule type" value="Genomic_DNA"/>
</dbReference>
<dbReference type="RefSeq" id="WP_162276644.1">
    <property type="nucleotide sequence ID" value="NZ_FOAF01000007.1"/>
</dbReference>
<keyword evidence="7" id="KW-1185">Reference proteome</keyword>